<feature type="transmembrane region" description="Helical" evidence="1">
    <location>
        <begin position="80"/>
        <end position="100"/>
    </location>
</feature>
<dbReference type="RefSeq" id="WP_244747750.1">
    <property type="nucleotide sequence ID" value="NZ_CP095071.1"/>
</dbReference>
<feature type="transmembrane region" description="Helical" evidence="1">
    <location>
        <begin position="20"/>
        <end position="51"/>
    </location>
</feature>
<feature type="transmembrane region" description="Helical" evidence="1">
    <location>
        <begin position="112"/>
        <end position="133"/>
    </location>
</feature>
<gene>
    <name evidence="2" type="ORF">MUN87_10685</name>
</gene>
<feature type="transmembrane region" description="Helical" evidence="1">
    <location>
        <begin position="145"/>
        <end position="170"/>
    </location>
</feature>
<reference evidence="2 3" key="1">
    <citation type="submission" date="2022-04" db="EMBL/GenBank/DDBJ databases">
        <title>Gracilibacillus sp. isolated from saltern.</title>
        <authorList>
            <person name="Won M."/>
            <person name="Lee C.-M."/>
            <person name="Woen H.-Y."/>
            <person name="Kwon S.-W."/>
        </authorList>
    </citation>
    <scope>NUCLEOTIDE SEQUENCE [LARGE SCALE GENOMIC DNA]</scope>
    <source>
        <strain evidence="2 3">SSPM10-3</strain>
    </source>
</reference>
<dbReference type="EMBL" id="CP095071">
    <property type="protein sequence ID" value="UOQ87312.1"/>
    <property type="molecule type" value="Genomic_DNA"/>
</dbReference>
<keyword evidence="3" id="KW-1185">Reference proteome</keyword>
<keyword evidence="1" id="KW-1133">Transmembrane helix</keyword>
<protein>
    <submittedName>
        <fullName evidence="2">YesL family protein</fullName>
    </submittedName>
</protein>
<keyword evidence="1" id="KW-0812">Transmembrane</keyword>
<dbReference type="Proteomes" id="UP000831537">
    <property type="component" value="Chromosome"/>
</dbReference>
<evidence type="ECO:0000313" key="2">
    <source>
        <dbReference type="EMBL" id="UOQ87312.1"/>
    </source>
</evidence>
<evidence type="ECO:0000256" key="1">
    <source>
        <dbReference type="SAM" id="Phobius"/>
    </source>
</evidence>
<feature type="transmembrane region" description="Helical" evidence="1">
    <location>
        <begin position="176"/>
        <end position="195"/>
    </location>
</feature>
<name>A0ABY4GSE4_9BACI</name>
<organism evidence="2 3">
    <name type="scientific">Gracilibacillus salinarum</name>
    <dbReference type="NCBI Taxonomy" id="2932255"/>
    <lineage>
        <taxon>Bacteria</taxon>
        <taxon>Bacillati</taxon>
        <taxon>Bacillota</taxon>
        <taxon>Bacilli</taxon>
        <taxon>Bacillales</taxon>
        <taxon>Bacillaceae</taxon>
        <taxon>Gracilibacillus</taxon>
    </lineage>
</organism>
<sequence length="207" mass="23699">MFGKQIVNSFDQFLHVIIRIAWLNFLWILFTLIGVVAGGIFPATTASISVARKWIQKKEVKSVYQAFKQAYRQEFIRANMIGYILVAIAAILFVNYQAILQLGDQIPVFVVFAYYFVIFLFSILALWIFPLLSHYKTTVKEYFKNALIIGITKMPVTITMALVLFIILYVSLELPTMLLFCTVSLIAVAIAYLSVQVFEKIDKEQTN</sequence>
<keyword evidence="1" id="KW-0472">Membrane</keyword>
<dbReference type="InterPro" id="IPR006938">
    <property type="entry name" value="DUF624"/>
</dbReference>
<accession>A0ABY4GSE4</accession>
<dbReference type="Pfam" id="PF04854">
    <property type="entry name" value="DUF624"/>
    <property type="match status" value="1"/>
</dbReference>
<evidence type="ECO:0000313" key="3">
    <source>
        <dbReference type="Proteomes" id="UP000831537"/>
    </source>
</evidence>
<proteinExistence type="predicted"/>